<keyword evidence="3" id="KW-1185">Reference proteome</keyword>
<dbReference type="AlphaFoldDB" id="A0A6A0A601"/>
<dbReference type="Proteomes" id="UP000485058">
    <property type="component" value="Unassembled WGS sequence"/>
</dbReference>
<proteinExistence type="predicted"/>
<protein>
    <submittedName>
        <fullName evidence="2">Uncharacterized protein</fullName>
    </submittedName>
</protein>
<accession>A0A6A0A601</accession>
<gene>
    <name evidence="2" type="ORF">HaLaN_26276</name>
</gene>
<organism evidence="2 3">
    <name type="scientific">Haematococcus lacustris</name>
    <name type="common">Green alga</name>
    <name type="synonym">Haematococcus pluvialis</name>
    <dbReference type="NCBI Taxonomy" id="44745"/>
    <lineage>
        <taxon>Eukaryota</taxon>
        <taxon>Viridiplantae</taxon>
        <taxon>Chlorophyta</taxon>
        <taxon>core chlorophytes</taxon>
        <taxon>Chlorophyceae</taxon>
        <taxon>CS clade</taxon>
        <taxon>Chlamydomonadales</taxon>
        <taxon>Haematococcaceae</taxon>
        <taxon>Haematococcus</taxon>
    </lineage>
</organism>
<evidence type="ECO:0000256" key="1">
    <source>
        <dbReference type="SAM" id="Phobius"/>
    </source>
</evidence>
<keyword evidence="1" id="KW-0472">Membrane</keyword>
<evidence type="ECO:0000313" key="3">
    <source>
        <dbReference type="Proteomes" id="UP000485058"/>
    </source>
</evidence>
<keyword evidence="1" id="KW-1133">Transmembrane helix</keyword>
<keyword evidence="1" id="KW-0812">Transmembrane</keyword>
<dbReference type="EMBL" id="BLLF01003659">
    <property type="protein sequence ID" value="GFH27887.1"/>
    <property type="molecule type" value="Genomic_DNA"/>
</dbReference>
<evidence type="ECO:0000313" key="2">
    <source>
        <dbReference type="EMBL" id="GFH27887.1"/>
    </source>
</evidence>
<sequence length="143" mass="15137">MATHMHSNNFNHSACPPNAWVCVMHENAKRGCCVMCVMSAAQQTGINPLVAHVWTAALVRADSNCCVCSDVLAAMAVAPGQAAAGAIGASTNNPFQSSAPSKWMTTMMLKKHGFIFVTSLSLIVFSPTFVEAITKSQHVSLVI</sequence>
<name>A0A6A0A601_HAELA</name>
<comment type="caution">
    <text evidence="2">The sequence shown here is derived from an EMBL/GenBank/DDBJ whole genome shotgun (WGS) entry which is preliminary data.</text>
</comment>
<reference evidence="2 3" key="1">
    <citation type="submission" date="2020-02" db="EMBL/GenBank/DDBJ databases">
        <title>Draft genome sequence of Haematococcus lacustris strain NIES-144.</title>
        <authorList>
            <person name="Morimoto D."/>
            <person name="Nakagawa S."/>
            <person name="Yoshida T."/>
            <person name="Sawayama S."/>
        </authorList>
    </citation>
    <scope>NUCLEOTIDE SEQUENCE [LARGE SCALE GENOMIC DNA]</scope>
    <source>
        <strain evidence="2 3">NIES-144</strain>
    </source>
</reference>
<feature type="transmembrane region" description="Helical" evidence="1">
    <location>
        <begin position="112"/>
        <end position="130"/>
    </location>
</feature>